<gene>
    <name evidence="1" type="ORF">SMN809_LOCUS22220</name>
</gene>
<evidence type="ECO:0008006" key="3">
    <source>
        <dbReference type="Google" id="ProtNLM"/>
    </source>
</evidence>
<reference evidence="1" key="1">
    <citation type="submission" date="2021-02" db="EMBL/GenBank/DDBJ databases">
        <authorList>
            <person name="Nowell W R."/>
        </authorList>
    </citation>
    <scope>NUCLEOTIDE SEQUENCE</scope>
</reference>
<dbReference type="EMBL" id="CAJOBI010019823">
    <property type="protein sequence ID" value="CAF4208813.1"/>
    <property type="molecule type" value="Genomic_DNA"/>
</dbReference>
<evidence type="ECO:0000313" key="1">
    <source>
        <dbReference type="EMBL" id="CAF4208813.1"/>
    </source>
</evidence>
<dbReference type="Proteomes" id="UP000676336">
    <property type="component" value="Unassembled WGS sequence"/>
</dbReference>
<dbReference type="AlphaFoldDB" id="A0A8S2S6Q4"/>
<name>A0A8S2S6Q4_9BILA</name>
<sequence>MSLVADDLAIVILGAIEKPFTKNINKLEKQADVTMKILARYADDNLLPVNINKTKAILVHNVVAPPYPKIKYKETTIEFVKRFKYLGVDITTKLGWESAIGNKAQKFTIVHPNTESKTYLWKSEKYSEELKKLFVGKKYNHALFVVVDKNEILVDFTKGNYRLQNQSQDEHYSGRKRP</sequence>
<organism evidence="1 2">
    <name type="scientific">Rotaria magnacalcarata</name>
    <dbReference type="NCBI Taxonomy" id="392030"/>
    <lineage>
        <taxon>Eukaryota</taxon>
        <taxon>Metazoa</taxon>
        <taxon>Spiralia</taxon>
        <taxon>Gnathifera</taxon>
        <taxon>Rotifera</taxon>
        <taxon>Eurotatoria</taxon>
        <taxon>Bdelloidea</taxon>
        <taxon>Philodinida</taxon>
        <taxon>Philodinidae</taxon>
        <taxon>Rotaria</taxon>
    </lineage>
</organism>
<evidence type="ECO:0000313" key="2">
    <source>
        <dbReference type="Proteomes" id="UP000676336"/>
    </source>
</evidence>
<proteinExistence type="predicted"/>
<comment type="caution">
    <text evidence="1">The sequence shown here is derived from an EMBL/GenBank/DDBJ whole genome shotgun (WGS) entry which is preliminary data.</text>
</comment>
<accession>A0A8S2S6Q4</accession>
<protein>
    <recommendedName>
        <fullName evidence="3">Reverse transcriptase</fullName>
    </recommendedName>
</protein>